<proteinExistence type="predicted"/>
<organism evidence="1">
    <name type="scientific">marine sediment metagenome</name>
    <dbReference type="NCBI Taxonomy" id="412755"/>
    <lineage>
        <taxon>unclassified sequences</taxon>
        <taxon>metagenomes</taxon>
        <taxon>ecological metagenomes</taxon>
    </lineage>
</organism>
<gene>
    <name evidence="1" type="ORF">S06H3_28819</name>
</gene>
<evidence type="ECO:0000313" key="1">
    <source>
        <dbReference type="EMBL" id="GAI31309.1"/>
    </source>
</evidence>
<name>X1PK98_9ZZZZ</name>
<sequence length="39" mass="4432">MGLLPVEPIIKTNIAKKILENKMSSPEIERLITEVINQK</sequence>
<protein>
    <submittedName>
        <fullName evidence="1">Uncharacterized protein</fullName>
    </submittedName>
</protein>
<reference evidence="1" key="1">
    <citation type="journal article" date="2014" name="Front. Microbiol.">
        <title>High frequency of phylogenetically diverse reductive dehalogenase-homologous genes in deep subseafloor sedimentary metagenomes.</title>
        <authorList>
            <person name="Kawai M."/>
            <person name="Futagami T."/>
            <person name="Toyoda A."/>
            <person name="Takaki Y."/>
            <person name="Nishi S."/>
            <person name="Hori S."/>
            <person name="Arai W."/>
            <person name="Tsubouchi T."/>
            <person name="Morono Y."/>
            <person name="Uchiyama I."/>
            <person name="Ito T."/>
            <person name="Fujiyama A."/>
            <person name="Inagaki F."/>
            <person name="Takami H."/>
        </authorList>
    </citation>
    <scope>NUCLEOTIDE SEQUENCE</scope>
    <source>
        <strain evidence="1">Expedition CK06-06</strain>
    </source>
</reference>
<accession>X1PK98</accession>
<dbReference type="AlphaFoldDB" id="X1PK98"/>
<comment type="caution">
    <text evidence="1">The sequence shown here is derived from an EMBL/GenBank/DDBJ whole genome shotgun (WGS) entry which is preliminary data.</text>
</comment>
<dbReference type="EMBL" id="BARV01016847">
    <property type="protein sequence ID" value="GAI31309.1"/>
    <property type="molecule type" value="Genomic_DNA"/>
</dbReference>
<feature type="non-terminal residue" evidence="1">
    <location>
        <position position="39"/>
    </location>
</feature>